<evidence type="ECO:0000313" key="3">
    <source>
        <dbReference type="Proteomes" id="UP000656804"/>
    </source>
</evidence>
<protein>
    <submittedName>
        <fullName evidence="2">DUF2332 family protein</fullName>
    </submittedName>
</protein>
<dbReference type="Pfam" id="PF10094">
    <property type="entry name" value="DUF2332"/>
    <property type="match status" value="1"/>
</dbReference>
<proteinExistence type="predicted"/>
<evidence type="ECO:0000256" key="1">
    <source>
        <dbReference type="SAM" id="MobiDB-lite"/>
    </source>
</evidence>
<feature type="region of interest" description="Disordered" evidence="1">
    <location>
        <begin position="152"/>
        <end position="174"/>
    </location>
</feature>
<dbReference type="AlphaFoldDB" id="A0A930V1A4"/>
<gene>
    <name evidence="2" type="ORF">ISG29_09340</name>
</gene>
<reference evidence="2" key="1">
    <citation type="submission" date="2020-11" db="EMBL/GenBank/DDBJ databases">
        <title>Nocardioides sp. CBS4Y-1, whole genome shotgun sequence.</title>
        <authorList>
            <person name="Tuo L."/>
        </authorList>
    </citation>
    <scope>NUCLEOTIDE SEQUENCE</scope>
    <source>
        <strain evidence="2">CBS4Y-1</strain>
    </source>
</reference>
<evidence type="ECO:0000313" key="2">
    <source>
        <dbReference type="EMBL" id="MBF4161895.1"/>
    </source>
</evidence>
<keyword evidence="3" id="KW-1185">Reference proteome</keyword>
<dbReference type="EMBL" id="JADIVZ010000003">
    <property type="protein sequence ID" value="MBF4161895.1"/>
    <property type="molecule type" value="Genomic_DNA"/>
</dbReference>
<dbReference type="Proteomes" id="UP000656804">
    <property type="component" value="Unassembled WGS sequence"/>
</dbReference>
<dbReference type="InterPro" id="IPR011200">
    <property type="entry name" value="UCP012608"/>
</dbReference>
<accession>A0A930V1A4</accession>
<comment type="caution">
    <text evidence="2">The sequence shown here is derived from an EMBL/GenBank/DDBJ whole genome shotgun (WGS) entry which is preliminary data.</text>
</comment>
<name>A0A930V1A4_9ACTN</name>
<organism evidence="2 3">
    <name type="scientific">Nocardioides acrostichi</name>
    <dbReference type="NCBI Taxonomy" id="2784339"/>
    <lineage>
        <taxon>Bacteria</taxon>
        <taxon>Bacillati</taxon>
        <taxon>Actinomycetota</taxon>
        <taxon>Actinomycetes</taxon>
        <taxon>Propionibacteriales</taxon>
        <taxon>Nocardioidaceae</taxon>
        <taxon>Nocardioides</taxon>
    </lineage>
</organism>
<sequence>MVEHLRLQAIGCHELGSPMYADLLLRVADDVRAGGPAATVLAGHEDDPGPSALGLRLMGGVHALVLAREAGALAAHCPSVGRARPTRGGAGRPRPVVAASCSPVHGRALRRQAAMRRAPKTPVAPAMRHPHAMVSHHGQPHRSRRSMVITTPSMTGSESQKRSQNDASCFARGG</sequence>